<dbReference type="Gene3D" id="3.80.10.10">
    <property type="entry name" value="Ribonuclease Inhibitor"/>
    <property type="match status" value="1"/>
</dbReference>
<evidence type="ECO:0000313" key="1">
    <source>
        <dbReference type="EMBL" id="KAF9893537.1"/>
    </source>
</evidence>
<comment type="caution">
    <text evidence="1">The sequence shown here is derived from an EMBL/GenBank/DDBJ whole genome shotgun (WGS) entry which is preliminary data.</text>
</comment>
<protein>
    <recommendedName>
        <fullName evidence="3">F-box domain-containing protein</fullName>
    </recommendedName>
</protein>
<name>A0AAD4CXI5_ASPNN</name>
<proteinExistence type="predicted"/>
<keyword evidence="2" id="KW-1185">Reference proteome</keyword>
<reference evidence="1" key="1">
    <citation type="journal article" date="2019" name="Beilstein J. Org. Chem.">
        <title>Nanangenines: drimane sesquiterpenoids as the dominant metabolite cohort of a novel Australian fungus, Aspergillus nanangensis.</title>
        <authorList>
            <person name="Lacey H.J."/>
            <person name="Gilchrist C.L.M."/>
            <person name="Crombie A."/>
            <person name="Kalaitzis J.A."/>
            <person name="Vuong D."/>
            <person name="Rutledge P.J."/>
            <person name="Turner P."/>
            <person name="Pitt J.I."/>
            <person name="Lacey E."/>
            <person name="Chooi Y.H."/>
            <person name="Piggott A.M."/>
        </authorList>
    </citation>
    <scope>NUCLEOTIDE SEQUENCE</scope>
    <source>
        <strain evidence="1">MST-FP2251</strain>
    </source>
</reference>
<dbReference type="Proteomes" id="UP001194746">
    <property type="component" value="Unassembled WGS sequence"/>
</dbReference>
<organism evidence="1 2">
    <name type="scientific">Aspergillus nanangensis</name>
    <dbReference type="NCBI Taxonomy" id="2582783"/>
    <lineage>
        <taxon>Eukaryota</taxon>
        <taxon>Fungi</taxon>
        <taxon>Dikarya</taxon>
        <taxon>Ascomycota</taxon>
        <taxon>Pezizomycotina</taxon>
        <taxon>Eurotiomycetes</taxon>
        <taxon>Eurotiomycetidae</taxon>
        <taxon>Eurotiales</taxon>
        <taxon>Aspergillaceae</taxon>
        <taxon>Aspergillus</taxon>
        <taxon>Aspergillus subgen. Circumdati</taxon>
    </lineage>
</organism>
<reference evidence="1" key="2">
    <citation type="submission" date="2020-02" db="EMBL/GenBank/DDBJ databases">
        <authorList>
            <person name="Gilchrist C.L.M."/>
            <person name="Chooi Y.-H."/>
        </authorList>
    </citation>
    <scope>NUCLEOTIDE SEQUENCE</scope>
    <source>
        <strain evidence="1">MST-FP2251</strain>
    </source>
</reference>
<dbReference type="SUPFAM" id="SSF52047">
    <property type="entry name" value="RNI-like"/>
    <property type="match status" value="1"/>
</dbReference>
<accession>A0AAD4CXI5</accession>
<dbReference type="InterPro" id="IPR032675">
    <property type="entry name" value="LRR_dom_sf"/>
</dbReference>
<gene>
    <name evidence="1" type="ORF">FE257_010849</name>
</gene>
<evidence type="ECO:0000313" key="2">
    <source>
        <dbReference type="Proteomes" id="UP001194746"/>
    </source>
</evidence>
<evidence type="ECO:0008006" key="3">
    <source>
        <dbReference type="Google" id="ProtNLM"/>
    </source>
</evidence>
<sequence>MNWLYLPPEIFETVLSHVDLDGIKSLRLASTAFSAACIGPRFLTFLNHLVTDLTEERLVSLDALLRRPEFATAVRILTIRAAEPHNDETTIMRNVHPSSLHNLMRRLVSIFRCLDSLNAVYIDGVLDRKQSMCATNHYNSHMRATHINHLTLFAMIRSRVALSKLSVYRQSPRYSISCRDIGRIADLSPTDLGHSLRTLELSISARGISQERDDALLGLAGLLEVLPGLRRLDLQFENPWDTGIASIDRMFTAVAQRAHLPQLEELSLSRWNLKNEKPMLLFLEKHAATMKSLELADIHLPAGSWQPIIGWLSKGQMMPALTYGRFANLYDDNPVWTWGATFLVKGENGSLEFVSEERLGDAESIG</sequence>
<dbReference type="EMBL" id="VCAU01000007">
    <property type="protein sequence ID" value="KAF9893537.1"/>
    <property type="molecule type" value="Genomic_DNA"/>
</dbReference>
<dbReference type="AlphaFoldDB" id="A0AAD4CXI5"/>